<gene>
    <name evidence="2" type="ORF">COV85_02440</name>
</gene>
<comment type="caution">
    <text evidence="2">The sequence shown here is derived from an EMBL/GenBank/DDBJ whole genome shotgun (WGS) entry which is preliminary data.</text>
</comment>
<feature type="transmembrane region" description="Helical" evidence="1">
    <location>
        <begin position="56"/>
        <end position="79"/>
    </location>
</feature>
<feature type="transmembrane region" description="Helical" evidence="1">
    <location>
        <begin position="7"/>
        <end position="23"/>
    </location>
</feature>
<name>A0A2H0KQE7_9BACT</name>
<evidence type="ECO:0000256" key="1">
    <source>
        <dbReference type="SAM" id="Phobius"/>
    </source>
</evidence>
<evidence type="ECO:0008006" key="4">
    <source>
        <dbReference type="Google" id="ProtNLM"/>
    </source>
</evidence>
<dbReference type="AlphaFoldDB" id="A0A2H0KQE7"/>
<sequence length="114" mass="12485">MFPSKPLIKWLIISLVILGLSSITPGIRVVSFSAALVAAFVLGLINLIIRPIILLFTLPINILTLGLFTFVINASLILLTARLVSGFTVKNFWWALILSLIISIVNSSMSHKKL</sequence>
<dbReference type="Proteomes" id="UP000231550">
    <property type="component" value="Unassembled WGS sequence"/>
</dbReference>
<feature type="transmembrane region" description="Helical" evidence="1">
    <location>
        <begin position="29"/>
        <end position="49"/>
    </location>
</feature>
<dbReference type="EMBL" id="PCVN01000058">
    <property type="protein sequence ID" value="PIQ74388.1"/>
    <property type="molecule type" value="Genomic_DNA"/>
</dbReference>
<keyword evidence="1" id="KW-0472">Membrane</keyword>
<dbReference type="PANTHER" id="PTHR37309">
    <property type="entry name" value="SLR0284 PROTEIN"/>
    <property type="match status" value="1"/>
</dbReference>
<keyword evidence="1" id="KW-0812">Transmembrane</keyword>
<proteinExistence type="predicted"/>
<organism evidence="2 3">
    <name type="scientific">Candidatus Portnoybacteria bacterium CG11_big_fil_rev_8_21_14_0_20_44_10</name>
    <dbReference type="NCBI Taxonomy" id="1974818"/>
    <lineage>
        <taxon>Bacteria</taxon>
        <taxon>Candidatus Portnoyibacteriota</taxon>
    </lineage>
</organism>
<reference evidence="2 3" key="1">
    <citation type="submission" date="2017-09" db="EMBL/GenBank/DDBJ databases">
        <title>Depth-based differentiation of microbial function through sediment-hosted aquifers and enrichment of novel symbionts in the deep terrestrial subsurface.</title>
        <authorList>
            <person name="Probst A.J."/>
            <person name="Ladd B."/>
            <person name="Jarett J.K."/>
            <person name="Geller-Mcgrath D.E."/>
            <person name="Sieber C.M."/>
            <person name="Emerson J.B."/>
            <person name="Anantharaman K."/>
            <person name="Thomas B.C."/>
            <person name="Malmstrom R."/>
            <person name="Stieglmeier M."/>
            <person name="Klingl A."/>
            <person name="Woyke T."/>
            <person name="Ryan C.M."/>
            <person name="Banfield J.F."/>
        </authorList>
    </citation>
    <scope>NUCLEOTIDE SEQUENCE [LARGE SCALE GENOMIC DNA]</scope>
    <source>
        <strain evidence="2">CG11_big_fil_rev_8_21_14_0_20_44_10</strain>
    </source>
</reference>
<evidence type="ECO:0000313" key="2">
    <source>
        <dbReference type="EMBL" id="PIQ74388.1"/>
    </source>
</evidence>
<dbReference type="Pfam" id="PF04020">
    <property type="entry name" value="Phage_holin_4_2"/>
    <property type="match status" value="1"/>
</dbReference>
<evidence type="ECO:0000313" key="3">
    <source>
        <dbReference type="Proteomes" id="UP000231550"/>
    </source>
</evidence>
<keyword evidence="1" id="KW-1133">Transmembrane helix</keyword>
<accession>A0A2H0KQE7</accession>
<dbReference type="PANTHER" id="PTHR37309:SF1">
    <property type="entry name" value="SLR0284 PROTEIN"/>
    <property type="match status" value="1"/>
</dbReference>
<dbReference type="InterPro" id="IPR007165">
    <property type="entry name" value="Phage_holin_4_2"/>
</dbReference>
<protein>
    <recommendedName>
        <fullName evidence="4">Phage holin family protein</fullName>
    </recommendedName>
</protein>
<feature type="transmembrane region" description="Helical" evidence="1">
    <location>
        <begin position="91"/>
        <end position="109"/>
    </location>
</feature>